<feature type="transmembrane region" description="Helical" evidence="1">
    <location>
        <begin position="54"/>
        <end position="72"/>
    </location>
</feature>
<name>E8KGP4_9PAST</name>
<dbReference type="EMBL" id="AEVG01000068">
    <property type="protein sequence ID" value="EFX91899.1"/>
    <property type="molecule type" value="Genomic_DNA"/>
</dbReference>
<evidence type="ECO:0000313" key="3">
    <source>
        <dbReference type="Proteomes" id="UP000005467"/>
    </source>
</evidence>
<feature type="transmembrane region" description="Helical" evidence="1">
    <location>
        <begin position="25"/>
        <end position="42"/>
    </location>
</feature>
<sequence>MSLVLLLTCFLLSSASYPNYRFGYAIIFLALALLAISSNVLANLKVLQAERFMIVSLLVVVLTIALFILYPITTIFSTMFSEGNSFAILEQSYILLIVWNSLSVSATVDKA</sequence>
<keyword evidence="3" id="KW-1185">Reference proteome</keyword>
<dbReference type="HOGENOM" id="CLU_2152934_0_0_6"/>
<accession>E8KGP4</accession>
<keyword evidence="1" id="KW-1133">Transmembrane helix</keyword>
<keyword evidence="1" id="KW-0472">Membrane</keyword>
<comment type="caution">
    <text evidence="2">The sequence shown here is derived from an EMBL/GenBank/DDBJ whole genome shotgun (WGS) entry which is preliminary data.</text>
</comment>
<feature type="transmembrane region" description="Helical" evidence="1">
    <location>
        <begin position="92"/>
        <end position="108"/>
    </location>
</feature>
<gene>
    <name evidence="2" type="ORF">HMPREF0027_1011</name>
</gene>
<reference evidence="2 3" key="1">
    <citation type="submission" date="2011-01" db="EMBL/GenBank/DDBJ databases">
        <authorList>
            <person name="Muzny D."/>
            <person name="Qin X."/>
            <person name="Deng J."/>
            <person name="Jiang H."/>
            <person name="Liu Y."/>
            <person name="Qu J."/>
            <person name="Song X.-Z."/>
            <person name="Zhang L."/>
            <person name="Thornton R."/>
            <person name="Coyle M."/>
            <person name="Francisco L."/>
            <person name="Jackson L."/>
            <person name="Javaid M."/>
            <person name="Korchina V."/>
            <person name="Kovar C."/>
            <person name="Mata R."/>
            <person name="Mathew T."/>
            <person name="Ngo R."/>
            <person name="Nguyen L."/>
            <person name="Nguyen N."/>
            <person name="Okwuonu G."/>
            <person name="Ongeri F."/>
            <person name="Pham C."/>
            <person name="Simmons D."/>
            <person name="Wilczek-Boney K."/>
            <person name="Hale W."/>
            <person name="Jakkamsetti A."/>
            <person name="Pham P."/>
            <person name="Ruth R."/>
            <person name="San Lucas F."/>
            <person name="Warren J."/>
            <person name="Zhang J."/>
            <person name="Zhao Z."/>
            <person name="Zhou C."/>
            <person name="Zhu D."/>
            <person name="Lee S."/>
            <person name="Bess C."/>
            <person name="Blankenburg K."/>
            <person name="Forbes L."/>
            <person name="Fu Q."/>
            <person name="Gubbala S."/>
            <person name="Hirani K."/>
            <person name="Jayaseelan J.C."/>
            <person name="Lara F."/>
            <person name="Munidasa M."/>
            <person name="Palculict T."/>
            <person name="Patil S."/>
            <person name="Pu L.-L."/>
            <person name="Saada N."/>
            <person name="Tang L."/>
            <person name="Weissenberger G."/>
            <person name="Zhu Y."/>
            <person name="Hemphill L."/>
            <person name="Shang Y."/>
            <person name="Youmans B."/>
            <person name="Ayvaz T."/>
            <person name="Ross M."/>
            <person name="Santibanez J."/>
            <person name="Aqrawi P."/>
            <person name="Gross S."/>
            <person name="Joshi V."/>
            <person name="Fowler G."/>
            <person name="Nazareth L."/>
            <person name="Reid J."/>
            <person name="Worley K."/>
            <person name="Petrosino J."/>
            <person name="Highlander S."/>
            <person name="Gibbs R."/>
        </authorList>
    </citation>
    <scope>NUCLEOTIDE SEQUENCE [LARGE SCALE GENOMIC DNA]</scope>
    <source>
        <strain evidence="2 3">ATCC 25976</strain>
    </source>
</reference>
<evidence type="ECO:0000313" key="2">
    <source>
        <dbReference type="EMBL" id="EFX91899.1"/>
    </source>
</evidence>
<proteinExistence type="predicted"/>
<dbReference type="AlphaFoldDB" id="E8KGP4"/>
<keyword evidence="1" id="KW-0812">Transmembrane</keyword>
<organism evidence="2 3">
    <name type="scientific">Actinobacillus ureae ATCC 25976</name>
    <dbReference type="NCBI Taxonomy" id="887324"/>
    <lineage>
        <taxon>Bacteria</taxon>
        <taxon>Pseudomonadati</taxon>
        <taxon>Pseudomonadota</taxon>
        <taxon>Gammaproteobacteria</taxon>
        <taxon>Pasteurellales</taxon>
        <taxon>Pasteurellaceae</taxon>
        <taxon>Actinobacillus</taxon>
    </lineage>
</organism>
<protein>
    <submittedName>
        <fullName evidence="2">Uncharacterized protein</fullName>
    </submittedName>
</protein>
<evidence type="ECO:0000256" key="1">
    <source>
        <dbReference type="SAM" id="Phobius"/>
    </source>
</evidence>
<dbReference type="Proteomes" id="UP000005467">
    <property type="component" value="Unassembled WGS sequence"/>
</dbReference>